<sequence length="394" mass="41352">MTAGLSWITLLAFAMSVGFCLFFRGLAREWYLVDIPDARKKHEGSVPLCGGIAIFLSFAVAACFALGAPGHDNAVALLPGLAVILAVGVMDDRFNLPVMPRLAIQLLAALLIIGLSGIHHLYLGLASGLPDAATQLPETMSGALTETLAETWAETIREPLFLLLSLAFVVGLVNAVNMSDGVDGLAGSSSAAAFFWLAVIGFGVGEHRLGIQSLALSAACLGFLVFNMRHRWRGTASLFLGDGGSTLLGAALAGIVLNLASGADAIAFPVLLWVVIVPVIDTLSLIVRRLAQRRSPFSPDRQHLHHLLMDAGLNCGQTAVLVMAFNFIAGAIAWAAVRFGLPTWAMLSALLVPAAAHMLFVYRMTRGARPVATAPKADTAQAGKPKITLPGATS</sequence>
<feature type="transmembrane region" description="Helical" evidence="9">
    <location>
        <begin position="102"/>
        <end position="122"/>
    </location>
</feature>
<gene>
    <name evidence="10" type="ORF">FHS76_002734</name>
</gene>
<evidence type="ECO:0000256" key="9">
    <source>
        <dbReference type="SAM" id="Phobius"/>
    </source>
</evidence>
<feature type="transmembrane region" description="Helical" evidence="9">
    <location>
        <begin position="238"/>
        <end position="260"/>
    </location>
</feature>
<dbReference type="EMBL" id="JACIJG010000009">
    <property type="protein sequence ID" value="MBB5702845.1"/>
    <property type="molecule type" value="Genomic_DNA"/>
</dbReference>
<feature type="transmembrane region" description="Helical" evidence="9">
    <location>
        <begin position="266"/>
        <end position="287"/>
    </location>
</feature>
<keyword evidence="7" id="KW-0460">Magnesium</keyword>
<evidence type="ECO:0000313" key="11">
    <source>
        <dbReference type="Proteomes" id="UP000555546"/>
    </source>
</evidence>
<dbReference type="AlphaFoldDB" id="A0A7W9AYA9"/>
<keyword evidence="2" id="KW-1003">Cell membrane</keyword>
<feature type="transmembrane region" description="Helical" evidence="9">
    <location>
        <begin position="160"/>
        <end position="177"/>
    </location>
</feature>
<dbReference type="CDD" id="cd06853">
    <property type="entry name" value="GT_WecA_like"/>
    <property type="match status" value="1"/>
</dbReference>
<feature type="region of interest" description="Disordered" evidence="8">
    <location>
        <begin position="373"/>
        <end position="394"/>
    </location>
</feature>
<feature type="transmembrane region" description="Helical" evidence="9">
    <location>
        <begin position="6"/>
        <end position="27"/>
    </location>
</feature>
<keyword evidence="3 10" id="KW-0808">Transferase</keyword>
<keyword evidence="5 9" id="KW-1133">Transmembrane helix</keyword>
<dbReference type="PANTHER" id="PTHR22926:SF3">
    <property type="entry name" value="UNDECAPRENYL-PHOSPHATE ALPHA-N-ACETYLGLUCOSAMINYL 1-PHOSPHATE TRANSFERASE"/>
    <property type="match status" value="1"/>
</dbReference>
<feature type="transmembrane region" description="Helical" evidence="9">
    <location>
        <begin position="74"/>
        <end position="90"/>
    </location>
</feature>
<evidence type="ECO:0000256" key="4">
    <source>
        <dbReference type="ARBA" id="ARBA00022692"/>
    </source>
</evidence>
<dbReference type="Proteomes" id="UP000555546">
    <property type="component" value="Unassembled WGS sequence"/>
</dbReference>
<dbReference type="GO" id="GO:0046872">
    <property type="term" value="F:metal ion binding"/>
    <property type="evidence" value="ECO:0007669"/>
    <property type="project" value="UniProtKB-KW"/>
</dbReference>
<protein>
    <submittedName>
        <fullName evidence="10">UDP-GlcNAc:undecaprenyl-phosphate GlcNAc-1-phosphate transferase</fullName>
        <ecNumber evidence="10">2.7.8.33</ecNumber>
    </submittedName>
</protein>
<dbReference type="PROSITE" id="PS01348">
    <property type="entry name" value="MRAY_2"/>
    <property type="match status" value="1"/>
</dbReference>
<dbReference type="Pfam" id="PF00953">
    <property type="entry name" value="Glycos_transf_4"/>
    <property type="match status" value="1"/>
</dbReference>
<dbReference type="GO" id="GO:0005886">
    <property type="term" value="C:plasma membrane"/>
    <property type="evidence" value="ECO:0007669"/>
    <property type="project" value="UniProtKB-SubCell"/>
</dbReference>
<evidence type="ECO:0000256" key="5">
    <source>
        <dbReference type="ARBA" id="ARBA00022989"/>
    </source>
</evidence>
<name>A0A7W9AYA9_9HYPH</name>
<feature type="transmembrane region" description="Helical" evidence="9">
    <location>
        <begin position="209"/>
        <end position="226"/>
    </location>
</feature>
<evidence type="ECO:0000256" key="3">
    <source>
        <dbReference type="ARBA" id="ARBA00022679"/>
    </source>
</evidence>
<feature type="transmembrane region" description="Helical" evidence="9">
    <location>
        <begin position="184"/>
        <end position="203"/>
    </location>
</feature>
<dbReference type="InterPro" id="IPR000715">
    <property type="entry name" value="Glycosyl_transferase_4"/>
</dbReference>
<accession>A0A7W9AYA9</accession>
<organism evidence="10 11">
    <name type="scientific">Brucella daejeonensis</name>
    <dbReference type="NCBI Taxonomy" id="659015"/>
    <lineage>
        <taxon>Bacteria</taxon>
        <taxon>Pseudomonadati</taxon>
        <taxon>Pseudomonadota</taxon>
        <taxon>Alphaproteobacteria</taxon>
        <taxon>Hyphomicrobiales</taxon>
        <taxon>Brucellaceae</taxon>
        <taxon>Brucella/Ochrobactrum group</taxon>
        <taxon>Brucella</taxon>
    </lineage>
</organism>
<keyword evidence="11" id="KW-1185">Reference proteome</keyword>
<comment type="caution">
    <text evidence="10">The sequence shown here is derived from an EMBL/GenBank/DDBJ whole genome shotgun (WGS) entry which is preliminary data.</text>
</comment>
<dbReference type="GO" id="GO:0044038">
    <property type="term" value="P:cell wall macromolecule biosynthetic process"/>
    <property type="evidence" value="ECO:0007669"/>
    <property type="project" value="TreeGrafter"/>
</dbReference>
<evidence type="ECO:0000256" key="7">
    <source>
        <dbReference type="PIRSR" id="PIRSR600715-1"/>
    </source>
</evidence>
<dbReference type="EC" id="2.7.8.33" evidence="10"/>
<feature type="binding site" evidence="7">
    <location>
        <position position="177"/>
    </location>
    <ligand>
        <name>Mg(2+)</name>
        <dbReference type="ChEBI" id="CHEBI:18420"/>
    </ligand>
</feature>
<dbReference type="InterPro" id="IPR018480">
    <property type="entry name" value="PNAcMuramoyl-5peptid_Trfase_CS"/>
</dbReference>
<feature type="transmembrane region" description="Helical" evidence="9">
    <location>
        <begin position="307"/>
        <end position="337"/>
    </location>
</feature>
<comment type="cofactor">
    <cofactor evidence="7">
        <name>Mg(2+)</name>
        <dbReference type="ChEBI" id="CHEBI:18420"/>
    </cofactor>
</comment>
<evidence type="ECO:0000256" key="2">
    <source>
        <dbReference type="ARBA" id="ARBA00022475"/>
    </source>
</evidence>
<comment type="subcellular location">
    <subcellularLocation>
        <location evidence="1">Cell membrane</location>
        <topology evidence="1">Multi-pass membrane protein</topology>
    </subcellularLocation>
</comment>
<keyword evidence="6 9" id="KW-0472">Membrane</keyword>
<feature type="binding site" evidence="7">
    <location>
        <position position="242"/>
    </location>
    <ligand>
        <name>Mg(2+)</name>
        <dbReference type="ChEBI" id="CHEBI:18420"/>
    </ligand>
</feature>
<dbReference type="RefSeq" id="WP_183653362.1">
    <property type="nucleotide sequence ID" value="NZ_JACIJG010000009.1"/>
</dbReference>
<dbReference type="GO" id="GO:0009103">
    <property type="term" value="P:lipopolysaccharide biosynthetic process"/>
    <property type="evidence" value="ECO:0007669"/>
    <property type="project" value="TreeGrafter"/>
</dbReference>
<evidence type="ECO:0000313" key="10">
    <source>
        <dbReference type="EMBL" id="MBB5702845.1"/>
    </source>
</evidence>
<feature type="transmembrane region" description="Helical" evidence="9">
    <location>
        <begin position="48"/>
        <end position="68"/>
    </location>
</feature>
<evidence type="ECO:0000256" key="6">
    <source>
        <dbReference type="ARBA" id="ARBA00023136"/>
    </source>
</evidence>
<dbReference type="PANTHER" id="PTHR22926">
    <property type="entry name" value="PHOSPHO-N-ACETYLMURAMOYL-PENTAPEPTIDE-TRANSFERASE"/>
    <property type="match status" value="1"/>
</dbReference>
<keyword evidence="4 9" id="KW-0812">Transmembrane</keyword>
<feature type="transmembrane region" description="Helical" evidence="9">
    <location>
        <begin position="343"/>
        <end position="362"/>
    </location>
</feature>
<dbReference type="GO" id="GO:0036380">
    <property type="term" value="F:UDP-N-acetylglucosamine-undecaprenyl-phosphate N-acetylglucosaminephosphotransferase activity"/>
    <property type="evidence" value="ECO:0007669"/>
    <property type="project" value="UniProtKB-EC"/>
</dbReference>
<dbReference type="GO" id="GO:0071555">
    <property type="term" value="P:cell wall organization"/>
    <property type="evidence" value="ECO:0007669"/>
    <property type="project" value="TreeGrafter"/>
</dbReference>
<proteinExistence type="predicted"/>
<reference evidence="10 11" key="1">
    <citation type="submission" date="2020-08" db="EMBL/GenBank/DDBJ databases">
        <title>Genomic Encyclopedia of Type Strains, Phase IV (KMG-IV): sequencing the most valuable type-strain genomes for metagenomic binning, comparative biology and taxonomic classification.</title>
        <authorList>
            <person name="Goeker M."/>
        </authorList>
    </citation>
    <scope>NUCLEOTIDE SEQUENCE [LARGE SCALE GENOMIC DNA]</scope>
    <source>
        <strain evidence="10 11">DSM 26944</strain>
    </source>
</reference>
<evidence type="ECO:0000256" key="8">
    <source>
        <dbReference type="SAM" id="MobiDB-lite"/>
    </source>
</evidence>
<keyword evidence="7" id="KW-0479">Metal-binding</keyword>
<evidence type="ECO:0000256" key="1">
    <source>
        <dbReference type="ARBA" id="ARBA00004651"/>
    </source>
</evidence>